<dbReference type="EMBL" id="WNYA01070574">
    <property type="protein sequence ID" value="KAG8535325.1"/>
    <property type="molecule type" value="Genomic_DNA"/>
</dbReference>
<dbReference type="AlphaFoldDB" id="A0AAV6YK41"/>
<evidence type="ECO:0000313" key="2">
    <source>
        <dbReference type="EMBL" id="KAG8535325.1"/>
    </source>
</evidence>
<proteinExistence type="predicted"/>
<comment type="caution">
    <text evidence="2">The sequence shown here is derived from an EMBL/GenBank/DDBJ whole genome shotgun (WGS) entry which is preliminary data.</text>
</comment>
<feature type="region of interest" description="Disordered" evidence="1">
    <location>
        <begin position="77"/>
        <end position="112"/>
    </location>
</feature>
<gene>
    <name evidence="2" type="ORF">GDO81_028817</name>
</gene>
<name>A0AAV6YK41_ENGPU</name>
<evidence type="ECO:0000256" key="1">
    <source>
        <dbReference type="SAM" id="MobiDB-lite"/>
    </source>
</evidence>
<reference evidence="2" key="1">
    <citation type="thesis" date="2020" institute="ProQuest LLC" country="789 East Eisenhower Parkway, Ann Arbor, MI, USA">
        <title>Comparative Genomics and Chromosome Evolution.</title>
        <authorList>
            <person name="Mudd A.B."/>
        </authorList>
    </citation>
    <scope>NUCLEOTIDE SEQUENCE</scope>
    <source>
        <strain evidence="2">237g6f4</strain>
        <tissue evidence="2">Blood</tissue>
    </source>
</reference>
<accession>A0AAV6YK41</accession>
<dbReference type="Proteomes" id="UP000824782">
    <property type="component" value="Unassembled WGS sequence"/>
</dbReference>
<feature type="compositionally biased region" description="Low complexity" evidence="1">
    <location>
        <begin position="95"/>
        <end position="112"/>
    </location>
</feature>
<organism evidence="2 3">
    <name type="scientific">Engystomops pustulosus</name>
    <name type="common">Tungara frog</name>
    <name type="synonym">Physalaemus pustulosus</name>
    <dbReference type="NCBI Taxonomy" id="76066"/>
    <lineage>
        <taxon>Eukaryota</taxon>
        <taxon>Metazoa</taxon>
        <taxon>Chordata</taxon>
        <taxon>Craniata</taxon>
        <taxon>Vertebrata</taxon>
        <taxon>Euteleostomi</taxon>
        <taxon>Amphibia</taxon>
        <taxon>Batrachia</taxon>
        <taxon>Anura</taxon>
        <taxon>Neobatrachia</taxon>
        <taxon>Hyloidea</taxon>
        <taxon>Leptodactylidae</taxon>
        <taxon>Leiuperinae</taxon>
        <taxon>Engystomops</taxon>
    </lineage>
</organism>
<protein>
    <submittedName>
        <fullName evidence="2">Uncharacterized protein</fullName>
    </submittedName>
</protein>
<evidence type="ECO:0000313" key="3">
    <source>
        <dbReference type="Proteomes" id="UP000824782"/>
    </source>
</evidence>
<sequence>MSPAPEGPLSPAPTSSFLLRRFTLDPGGVGAVLLRLLVERLTPESSIALTGSWLPLSPAGLAREAGAWESAPSLIPRNLTPSLGEQRAGPRWIDGSSGEQTQSSSTHSNTLL</sequence>
<keyword evidence="3" id="KW-1185">Reference proteome</keyword>